<comment type="similarity">
    <text evidence="7">Belongs to the binding-protein-dependent transport system permease family.</text>
</comment>
<dbReference type="EMBL" id="JBHSQW010000009">
    <property type="protein sequence ID" value="MFC5993485.1"/>
    <property type="molecule type" value="Genomic_DNA"/>
</dbReference>
<feature type="transmembrane region" description="Helical" evidence="7">
    <location>
        <begin position="241"/>
        <end position="260"/>
    </location>
</feature>
<evidence type="ECO:0000256" key="3">
    <source>
        <dbReference type="ARBA" id="ARBA00022475"/>
    </source>
</evidence>
<keyword evidence="5 7" id="KW-1133">Transmembrane helix</keyword>
<dbReference type="SUPFAM" id="SSF161098">
    <property type="entry name" value="MetI-like"/>
    <property type="match status" value="1"/>
</dbReference>
<dbReference type="RefSeq" id="WP_379583092.1">
    <property type="nucleotide sequence ID" value="NZ_JBHSQW010000009.1"/>
</dbReference>
<proteinExistence type="inferred from homology"/>
<dbReference type="InterPro" id="IPR035906">
    <property type="entry name" value="MetI-like_sf"/>
</dbReference>
<dbReference type="PROSITE" id="PS50928">
    <property type="entry name" value="ABC_TM1"/>
    <property type="match status" value="1"/>
</dbReference>
<evidence type="ECO:0000256" key="6">
    <source>
        <dbReference type="ARBA" id="ARBA00023136"/>
    </source>
</evidence>
<keyword evidence="4 7" id="KW-0812">Transmembrane</keyword>
<evidence type="ECO:0000256" key="1">
    <source>
        <dbReference type="ARBA" id="ARBA00004651"/>
    </source>
</evidence>
<keyword evidence="3" id="KW-1003">Cell membrane</keyword>
<evidence type="ECO:0000256" key="7">
    <source>
        <dbReference type="RuleBase" id="RU363032"/>
    </source>
</evidence>
<dbReference type="Pfam" id="PF00528">
    <property type="entry name" value="BPD_transp_1"/>
    <property type="match status" value="1"/>
</dbReference>
<dbReference type="PANTHER" id="PTHR43386">
    <property type="entry name" value="OLIGOPEPTIDE TRANSPORT SYSTEM PERMEASE PROTEIN APPC"/>
    <property type="match status" value="1"/>
</dbReference>
<gene>
    <name evidence="9" type="ORF">ACFQE5_04555</name>
</gene>
<keyword evidence="10" id="KW-1185">Reference proteome</keyword>
<name>A0ABW1IYV5_9PSEU</name>
<dbReference type="CDD" id="cd06261">
    <property type="entry name" value="TM_PBP2"/>
    <property type="match status" value="1"/>
</dbReference>
<keyword evidence="2 7" id="KW-0813">Transport</keyword>
<protein>
    <submittedName>
        <fullName evidence="9">ABC transporter permease</fullName>
    </submittedName>
</protein>
<organism evidence="9 10">
    <name type="scientific">Pseudonocardia hispaniensis</name>
    <dbReference type="NCBI Taxonomy" id="904933"/>
    <lineage>
        <taxon>Bacteria</taxon>
        <taxon>Bacillati</taxon>
        <taxon>Actinomycetota</taxon>
        <taxon>Actinomycetes</taxon>
        <taxon>Pseudonocardiales</taxon>
        <taxon>Pseudonocardiaceae</taxon>
        <taxon>Pseudonocardia</taxon>
    </lineage>
</organism>
<keyword evidence="6 7" id="KW-0472">Membrane</keyword>
<evidence type="ECO:0000259" key="8">
    <source>
        <dbReference type="PROSITE" id="PS50928"/>
    </source>
</evidence>
<dbReference type="Proteomes" id="UP001596302">
    <property type="component" value="Unassembled WGS sequence"/>
</dbReference>
<evidence type="ECO:0000256" key="2">
    <source>
        <dbReference type="ARBA" id="ARBA00022448"/>
    </source>
</evidence>
<evidence type="ECO:0000256" key="5">
    <source>
        <dbReference type="ARBA" id="ARBA00022989"/>
    </source>
</evidence>
<feature type="transmembrane region" description="Helical" evidence="7">
    <location>
        <begin position="113"/>
        <end position="139"/>
    </location>
</feature>
<evidence type="ECO:0000256" key="4">
    <source>
        <dbReference type="ARBA" id="ARBA00022692"/>
    </source>
</evidence>
<dbReference type="Gene3D" id="1.10.3720.10">
    <property type="entry name" value="MetI-like"/>
    <property type="match status" value="1"/>
</dbReference>
<reference evidence="10" key="1">
    <citation type="journal article" date="2019" name="Int. J. Syst. Evol. Microbiol.">
        <title>The Global Catalogue of Microorganisms (GCM) 10K type strain sequencing project: providing services to taxonomists for standard genome sequencing and annotation.</title>
        <authorList>
            <consortium name="The Broad Institute Genomics Platform"/>
            <consortium name="The Broad Institute Genome Sequencing Center for Infectious Disease"/>
            <person name="Wu L."/>
            <person name="Ma J."/>
        </authorList>
    </citation>
    <scope>NUCLEOTIDE SEQUENCE [LARGE SCALE GENOMIC DNA]</scope>
    <source>
        <strain evidence="10">CCM 8391</strain>
    </source>
</reference>
<dbReference type="InterPro" id="IPR050366">
    <property type="entry name" value="BP-dependent_transpt_permease"/>
</dbReference>
<evidence type="ECO:0000313" key="10">
    <source>
        <dbReference type="Proteomes" id="UP001596302"/>
    </source>
</evidence>
<dbReference type="PANTHER" id="PTHR43386:SF1">
    <property type="entry name" value="D,D-DIPEPTIDE TRANSPORT SYSTEM PERMEASE PROTEIN DDPC-RELATED"/>
    <property type="match status" value="1"/>
</dbReference>
<sequence>MSLRVGIGIVALFGLVALCAPYLTRHGPKTDVGVAYLPPGPGHPLGTDDQGYDLWSQLLHGSRPAFAVGAGAMAVTMAIAVTVALCATLLAGRADRILMTAGDILISLPHLPLLLLVGILIGPSVPGTIALIAIVGWVVPAREIRARALAIRQSGYVRAARGFGAGTRYLMARHLIPALGPVLASVAVAQFGRAISLEAGLAFLGVGDVTRTSWGLTIRQALDDASLWFTGRWLWWPLPPGLAIAGLLLACALLGAGLETRLDPRLRERR</sequence>
<comment type="caution">
    <text evidence="9">The sequence shown here is derived from an EMBL/GenBank/DDBJ whole genome shotgun (WGS) entry which is preliminary data.</text>
</comment>
<accession>A0ABW1IYV5</accession>
<comment type="subcellular location">
    <subcellularLocation>
        <location evidence="1 7">Cell membrane</location>
        <topology evidence="1 7">Multi-pass membrane protein</topology>
    </subcellularLocation>
</comment>
<evidence type="ECO:0000313" key="9">
    <source>
        <dbReference type="EMBL" id="MFC5993485.1"/>
    </source>
</evidence>
<feature type="transmembrane region" description="Helical" evidence="7">
    <location>
        <begin position="65"/>
        <end position="92"/>
    </location>
</feature>
<dbReference type="InterPro" id="IPR000515">
    <property type="entry name" value="MetI-like"/>
</dbReference>
<feature type="domain" description="ABC transmembrane type-1" evidence="8">
    <location>
        <begin position="62"/>
        <end position="255"/>
    </location>
</feature>